<dbReference type="AlphaFoldDB" id="A0A933S2F9"/>
<protein>
    <submittedName>
        <fullName evidence="1">Glycosyltransferase family 1 protein</fullName>
    </submittedName>
</protein>
<gene>
    <name evidence="1" type="ORF">HZA66_24190</name>
</gene>
<comment type="caution">
    <text evidence="1">The sequence shown here is derived from an EMBL/GenBank/DDBJ whole genome shotgun (WGS) entry which is preliminary data.</text>
</comment>
<evidence type="ECO:0000313" key="1">
    <source>
        <dbReference type="EMBL" id="MBI5132552.1"/>
    </source>
</evidence>
<accession>A0A933S2F9</accession>
<organism evidence="1 2">
    <name type="scientific">Rhodopseudomonas palustris</name>
    <dbReference type="NCBI Taxonomy" id="1076"/>
    <lineage>
        <taxon>Bacteria</taxon>
        <taxon>Pseudomonadati</taxon>
        <taxon>Pseudomonadota</taxon>
        <taxon>Alphaproteobacteria</taxon>
        <taxon>Hyphomicrobiales</taxon>
        <taxon>Nitrobacteraceae</taxon>
        <taxon>Rhodopseudomonas</taxon>
    </lineage>
</organism>
<dbReference type="EMBL" id="JACRJB010000068">
    <property type="protein sequence ID" value="MBI5132552.1"/>
    <property type="molecule type" value="Genomic_DNA"/>
</dbReference>
<dbReference type="Proteomes" id="UP000782519">
    <property type="component" value="Unassembled WGS sequence"/>
</dbReference>
<sequence>MTAPVDTSQARILEIGGGYFKLQYPERTTCLWTWTKLTNDFGELDGFSTPDRIWRELRAARDGKYDVVVVNTLRYSPWHPRYWARGIFYTPANPWASLTRQFGPSMLRWLNVPVPLVAVEMDDSFGISKSSVFLLDKAKAYFKRELPADKWQVLYGNIHPHLPTLRYRRNEKWRRRIDRLQPISLPQFRYDERWRDAPFPEKTHDLFFSGAVDGNSTVRAAGLPDLERLREMGVRIDQPTERLPYDAFMERMSHSWLAWSPEGMGWDCYRHYEAPIVQAVPVMNNPTIVRHAPLLSGVHGVYYDIEPGGLERAVMAALADKDRLRAMALAARAHVFAHHTVKAHCDHILQAALSADRA</sequence>
<proteinExistence type="predicted"/>
<reference evidence="1" key="1">
    <citation type="submission" date="2020-07" db="EMBL/GenBank/DDBJ databases">
        <title>Huge and variable diversity of episymbiotic CPR bacteria and DPANN archaea in groundwater ecosystems.</title>
        <authorList>
            <person name="He C.Y."/>
            <person name="Keren R."/>
            <person name="Whittaker M."/>
            <person name="Farag I.F."/>
            <person name="Doudna J."/>
            <person name="Cate J.H.D."/>
            <person name="Banfield J.F."/>
        </authorList>
    </citation>
    <scope>NUCLEOTIDE SEQUENCE</scope>
    <source>
        <strain evidence="1">NC_groundwater_1818_Pr3_B-0.1um_66_35</strain>
    </source>
</reference>
<evidence type="ECO:0000313" key="2">
    <source>
        <dbReference type="Proteomes" id="UP000782519"/>
    </source>
</evidence>
<name>A0A933S2F9_RHOPL</name>